<organism evidence="2 3">
    <name type="scientific">Natrinema salaciae</name>
    <dbReference type="NCBI Taxonomy" id="1186196"/>
    <lineage>
        <taxon>Archaea</taxon>
        <taxon>Methanobacteriati</taxon>
        <taxon>Methanobacteriota</taxon>
        <taxon>Stenosarchaea group</taxon>
        <taxon>Halobacteria</taxon>
        <taxon>Halobacteriales</taxon>
        <taxon>Natrialbaceae</taxon>
        <taxon>Natrinema</taxon>
    </lineage>
</organism>
<keyword evidence="3" id="KW-1185">Reference proteome</keyword>
<evidence type="ECO:0000256" key="1">
    <source>
        <dbReference type="SAM" id="MobiDB-lite"/>
    </source>
</evidence>
<sequence>MPSDAGMSASVNPLESGPPTTMRYPPSLTVVNDDVCEDSEYHDNAERGCTVES</sequence>
<dbReference type="EMBL" id="FOFD01000002">
    <property type="protein sequence ID" value="SEQ51266.1"/>
    <property type="molecule type" value="Genomic_DNA"/>
</dbReference>
<dbReference type="RefSeq" id="WP_175480097.1">
    <property type="nucleotide sequence ID" value="NZ_FOFD01000002.1"/>
</dbReference>
<dbReference type="AlphaFoldDB" id="A0A1H9GME6"/>
<protein>
    <submittedName>
        <fullName evidence="2">Uncharacterized protein</fullName>
    </submittedName>
</protein>
<feature type="region of interest" description="Disordered" evidence="1">
    <location>
        <begin position="1"/>
        <end position="28"/>
    </location>
</feature>
<dbReference type="Proteomes" id="UP000199114">
    <property type="component" value="Unassembled WGS sequence"/>
</dbReference>
<proteinExistence type="predicted"/>
<dbReference type="STRING" id="1186196.SAMN04489841_1933"/>
<evidence type="ECO:0000313" key="3">
    <source>
        <dbReference type="Proteomes" id="UP000199114"/>
    </source>
</evidence>
<reference evidence="3" key="1">
    <citation type="submission" date="2016-10" db="EMBL/GenBank/DDBJ databases">
        <authorList>
            <person name="Varghese N."/>
            <person name="Submissions S."/>
        </authorList>
    </citation>
    <scope>NUCLEOTIDE SEQUENCE [LARGE SCALE GENOMIC DNA]</scope>
    <source>
        <strain evidence="3">DSM 25055</strain>
    </source>
</reference>
<gene>
    <name evidence="2" type="ORF">SAMN04489841_1933</name>
</gene>
<evidence type="ECO:0000313" key="2">
    <source>
        <dbReference type="EMBL" id="SEQ51266.1"/>
    </source>
</evidence>
<accession>A0A1H9GME6</accession>
<name>A0A1H9GME6_9EURY</name>